<evidence type="ECO:0000313" key="3">
    <source>
        <dbReference type="Proteomes" id="UP000218209"/>
    </source>
</evidence>
<dbReference type="InterPro" id="IPR050718">
    <property type="entry name" value="ApaG-like"/>
</dbReference>
<dbReference type="OrthoDB" id="5691at2759"/>
<gene>
    <name evidence="2" type="ORF">BU14_3016s0001</name>
</gene>
<dbReference type="InterPro" id="IPR007474">
    <property type="entry name" value="ApaG_domain"/>
</dbReference>
<dbReference type="PANTHER" id="PTHR47191:SF2">
    <property type="entry name" value="OS05G0170800 PROTEIN"/>
    <property type="match status" value="1"/>
</dbReference>
<evidence type="ECO:0000313" key="2">
    <source>
        <dbReference type="EMBL" id="OSX68319.1"/>
    </source>
</evidence>
<accession>A0A1X6NI77</accession>
<protein>
    <recommendedName>
        <fullName evidence="1">ApaG domain-containing protein</fullName>
    </recommendedName>
</protein>
<proteinExistence type="predicted"/>
<dbReference type="EMBL" id="KV920733">
    <property type="protein sequence ID" value="OSX68319.1"/>
    <property type="molecule type" value="Genomic_DNA"/>
</dbReference>
<dbReference type="AlphaFoldDB" id="A0A1X6NI77"/>
<feature type="non-terminal residue" evidence="2">
    <location>
        <position position="1"/>
    </location>
</feature>
<organism evidence="2 3">
    <name type="scientific">Porphyra umbilicalis</name>
    <name type="common">Purple laver</name>
    <name type="synonym">Red alga</name>
    <dbReference type="NCBI Taxonomy" id="2786"/>
    <lineage>
        <taxon>Eukaryota</taxon>
        <taxon>Rhodophyta</taxon>
        <taxon>Bangiophyceae</taxon>
        <taxon>Bangiales</taxon>
        <taxon>Bangiaceae</taxon>
        <taxon>Porphyra</taxon>
    </lineage>
</organism>
<dbReference type="PROSITE" id="PS51087">
    <property type="entry name" value="APAG"/>
    <property type="match status" value="1"/>
</dbReference>
<dbReference type="InterPro" id="IPR036767">
    <property type="entry name" value="ApaG_sf"/>
</dbReference>
<dbReference type="Pfam" id="PF04379">
    <property type="entry name" value="DUF525"/>
    <property type="match status" value="1"/>
</dbReference>
<dbReference type="Gene3D" id="2.60.40.1470">
    <property type="entry name" value="ApaG domain"/>
    <property type="match status" value="1"/>
</dbReference>
<dbReference type="PANTHER" id="PTHR47191">
    <property type="entry name" value="OS05G0170800 PROTEIN"/>
    <property type="match status" value="1"/>
</dbReference>
<evidence type="ECO:0000259" key="1">
    <source>
        <dbReference type="PROSITE" id="PS51087"/>
    </source>
</evidence>
<dbReference type="SUPFAM" id="SSF110069">
    <property type="entry name" value="ApaG-like"/>
    <property type="match status" value="1"/>
</dbReference>
<reference evidence="2 3" key="1">
    <citation type="submission" date="2017-03" db="EMBL/GenBank/DDBJ databases">
        <title>WGS assembly of Porphyra umbilicalis.</title>
        <authorList>
            <person name="Brawley S.H."/>
            <person name="Blouin N.A."/>
            <person name="Ficko-Blean E."/>
            <person name="Wheeler G.L."/>
            <person name="Lohr M."/>
            <person name="Goodson H.V."/>
            <person name="Jenkins J.W."/>
            <person name="Blaby-Haas C.E."/>
            <person name="Helliwell K.E."/>
            <person name="Chan C."/>
            <person name="Marriage T."/>
            <person name="Bhattacharya D."/>
            <person name="Klein A.S."/>
            <person name="Badis Y."/>
            <person name="Brodie J."/>
            <person name="Cao Y."/>
            <person name="Collen J."/>
            <person name="Dittami S.M."/>
            <person name="Gachon C.M."/>
            <person name="Green B.R."/>
            <person name="Karpowicz S."/>
            <person name="Kim J.W."/>
            <person name="Kudahl U."/>
            <person name="Lin S."/>
            <person name="Michel G."/>
            <person name="Mittag M."/>
            <person name="Olson B.J."/>
            <person name="Pangilinan J."/>
            <person name="Peng Y."/>
            <person name="Qiu H."/>
            <person name="Shu S."/>
            <person name="Singer J.T."/>
            <person name="Smith A.G."/>
            <person name="Sprecher B.N."/>
            <person name="Wagner V."/>
            <person name="Wang W."/>
            <person name="Wang Z.-Y."/>
            <person name="Yan J."/>
            <person name="Yarish C."/>
            <person name="Zoeuner-Riek S."/>
            <person name="Zhuang Y."/>
            <person name="Zou Y."/>
            <person name="Lindquist E.A."/>
            <person name="Grimwood J."/>
            <person name="Barry K."/>
            <person name="Rokhsar D.S."/>
            <person name="Schmutz J."/>
            <person name="Stiller J.W."/>
            <person name="Grossman A.R."/>
            <person name="Prochnik S.E."/>
        </authorList>
    </citation>
    <scope>NUCLEOTIDE SEQUENCE [LARGE SCALE GENOMIC DNA]</scope>
    <source>
        <strain evidence="2">4086291</strain>
    </source>
</reference>
<name>A0A1X6NI77_PORUM</name>
<sequence length="114" mass="12355">SYVFGYKVRLTNTSAVAVQVVGRHWVIEAVGGVVNEVRGVGIVGEQPVLMPGETFEYTSLCPLRIRLTPSLSVLASMHGDYTLVSGDTGGKSIKVDVPKFHLILPPVYRMPAEE</sequence>
<dbReference type="Proteomes" id="UP000218209">
    <property type="component" value="Unassembled WGS sequence"/>
</dbReference>
<keyword evidence="3" id="KW-1185">Reference proteome</keyword>
<feature type="domain" description="ApaG" evidence="1">
    <location>
        <begin position="1"/>
        <end position="109"/>
    </location>
</feature>